<dbReference type="Proteomes" id="UP000239720">
    <property type="component" value="Unassembled WGS sequence"/>
</dbReference>
<dbReference type="KEGG" id="hsc:HVS_10760"/>
<reference evidence="2 4" key="1">
    <citation type="submission" date="2017-12" db="EMBL/GenBank/DDBJ databases">
        <title>Complete genome sequence of Herbivorax saccincola GGR1, a novel Cellulosome-producing hydrolytic bacterium in a thermophilic biogas plant, established by Illumina and Nanopore MinION sequencing.</title>
        <authorList>
            <person name="Pechtl A."/>
            <person name="Ruckert C."/>
            <person name="Koeck D.E."/>
            <person name="Maus I."/>
            <person name="Winkler A."/>
            <person name="Kalinowski J."/>
            <person name="Puhler A."/>
            <person name="Schwarz W.W."/>
            <person name="Zverlov V.V."/>
            <person name="Schluter A."/>
            <person name="Liebl W."/>
        </authorList>
    </citation>
    <scope>NUCLEOTIDE SEQUENCE [LARGE SCALE GENOMIC DNA]</scope>
    <source>
        <strain evidence="2">GGR1</strain>
        <strain evidence="4">SR1</strain>
    </source>
</reference>
<name>A0A2K9E2R7_9FIRM</name>
<sequence>MSYYEKNITIKSFLTLLLIVVIIGGLYILNLINKPPEVLKSERRTPSSLPNLTLQNILSAKYMDEFENFAADNFVFRDKFRTVKAAAVFYLFQQTDKSGLYYDDLVGLGKFEQLNEKSLREVAAKIKKISTGLKGMNIYYSFIPDKDIYAEKNYPGFDVNMALTILSNELQEMTLIDLTDTLSAKDFYKTDFHWNQVKLENVVFKMGEIMGFNIDISSFNPVKAGEFQGVYSGQLALPFYNDEMIYLVPNDPVSIYYLDEKSLKFQQGDIYDIKAFNGQDPYDIFLRGVQPLIVLENPNSATSRELYLFRDSFSSSLAPLLTSAYRKITLIDLRYIDFSYLLDYISFKEGSDIMFLYSSLILNNPWDLRIR</sequence>
<evidence type="ECO:0000256" key="1">
    <source>
        <dbReference type="SAM" id="Phobius"/>
    </source>
</evidence>
<organism evidence="2 4">
    <name type="scientific">Acetivibrio saccincola</name>
    <dbReference type="NCBI Taxonomy" id="1677857"/>
    <lineage>
        <taxon>Bacteria</taxon>
        <taxon>Bacillati</taxon>
        <taxon>Bacillota</taxon>
        <taxon>Clostridia</taxon>
        <taxon>Eubacteriales</taxon>
        <taxon>Oscillospiraceae</taxon>
        <taxon>Acetivibrio</taxon>
    </lineage>
</organism>
<evidence type="ECO:0000313" key="4">
    <source>
        <dbReference type="Proteomes" id="UP000233534"/>
    </source>
</evidence>
<evidence type="ECO:0008006" key="6">
    <source>
        <dbReference type="Google" id="ProtNLM"/>
    </source>
</evidence>
<dbReference type="EMBL" id="NEMB01000003">
    <property type="protein sequence ID" value="PQQ67936.1"/>
    <property type="molecule type" value="Genomic_DNA"/>
</dbReference>
<dbReference type="Proteomes" id="UP000233534">
    <property type="component" value="Chromosome"/>
</dbReference>
<dbReference type="AlphaFoldDB" id="A0A2K9E2R7"/>
<gene>
    <name evidence="3" type="ORF">B9R14_14985</name>
    <name evidence="2" type="ORF">HVS_10760</name>
</gene>
<dbReference type="EMBL" id="CP025197">
    <property type="protein sequence ID" value="AUG58047.1"/>
    <property type="molecule type" value="Genomic_DNA"/>
</dbReference>
<keyword evidence="4" id="KW-1185">Reference proteome</keyword>
<keyword evidence="1" id="KW-0812">Transmembrane</keyword>
<feature type="transmembrane region" description="Helical" evidence="1">
    <location>
        <begin position="12"/>
        <end position="32"/>
    </location>
</feature>
<dbReference type="RefSeq" id="WP_101302137.1">
    <property type="nucleotide sequence ID" value="NZ_CP025197.1"/>
</dbReference>
<keyword evidence="1" id="KW-0472">Membrane</keyword>
<evidence type="ECO:0000313" key="5">
    <source>
        <dbReference type="Proteomes" id="UP000239720"/>
    </source>
</evidence>
<evidence type="ECO:0000313" key="3">
    <source>
        <dbReference type="EMBL" id="PQQ67936.1"/>
    </source>
</evidence>
<reference evidence="3 5" key="2">
    <citation type="journal article" date="2018" name="Syst. Appl. Microbiol.">
        <title>Characterization and high-quality draft genome sequence of Herbivorax saccincola A7, an anaerobic, alkaliphilic, thermophilic, cellulolytic, and xylanolytic bacterium.</title>
        <authorList>
            <person name="Aikawa S."/>
            <person name="Baramee S."/>
            <person name="Sermsathanaswadi J."/>
            <person name="Thianheng P."/>
            <person name="Tachaapaikoon C."/>
            <person name="Shikata A."/>
            <person name="Waeonukul R."/>
            <person name="Pason P."/>
            <person name="Ratanakhanokchai K."/>
            <person name="Kosugi A."/>
        </authorList>
    </citation>
    <scope>NUCLEOTIDE SEQUENCE [LARGE SCALE GENOMIC DNA]</scope>
    <source>
        <strain evidence="3 5">A7</strain>
    </source>
</reference>
<evidence type="ECO:0000313" key="2">
    <source>
        <dbReference type="EMBL" id="AUG58047.1"/>
    </source>
</evidence>
<accession>A0A2K9E2R7</accession>
<dbReference type="OrthoDB" id="175771at2"/>
<protein>
    <recommendedName>
        <fullName evidence="6">DHHW protein</fullName>
    </recommendedName>
</protein>
<keyword evidence="1" id="KW-1133">Transmembrane helix</keyword>
<proteinExistence type="predicted"/>